<protein>
    <submittedName>
        <fullName evidence="2">Uncharacterized protein</fullName>
    </submittedName>
</protein>
<dbReference type="Proteomes" id="UP000294801">
    <property type="component" value="Unassembled WGS sequence"/>
</dbReference>
<feature type="compositionally biased region" description="Basic residues" evidence="1">
    <location>
        <begin position="71"/>
        <end position="82"/>
    </location>
</feature>
<evidence type="ECO:0000256" key="1">
    <source>
        <dbReference type="SAM" id="MobiDB-lite"/>
    </source>
</evidence>
<sequence length="82" mass="8736">MTLPEYITLNGSRYTTAKRPEEAQARSILRVGAKLARLPQQRAIAQAARSACGHALADAVNGGDTPAQAPKKPRAPRKTQTA</sequence>
<proteinExistence type="predicted"/>
<name>A0ABY2CZP9_GULMO</name>
<reference evidence="2 3" key="1">
    <citation type="submission" date="2019-03" db="EMBL/GenBank/DDBJ databases">
        <title>Genomic Encyclopedia of Type Strains, Phase IV (KMG-IV): sequencing the most valuable type-strain genomes for metagenomic binning, comparative biology and taxonomic classification.</title>
        <authorList>
            <person name="Goeker M."/>
        </authorList>
    </citation>
    <scope>NUCLEOTIDE SEQUENCE [LARGE SCALE GENOMIC DNA]</scope>
    <source>
        <strain evidence="2 3">DSM 18507</strain>
    </source>
</reference>
<dbReference type="RefSeq" id="WP_132097953.1">
    <property type="nucleotide sequence ID" value="NZ_SMDA01000002.1"/>
</dbReference>
<dbReference type="EMBL" id="SMDA01000002">
    <property type="protein sequence ID" value="TCW32962.1"/>
    <property type="molecule type" value="Genomic_DNA"/>
</dbReference>
<evidence type="ECO:0000313" key="3">
    <source>
        <dbReference type="Proteomes" id="UP000294801"/>
    </source>
</evidence>
<gene>
    <name evidence="2" type="ORF">EV669_102261</name>
</gene>
<feature type="region of interest" description="Disordered" evidence="1">
    <location>
        <begin position="57"/>
        <end position="82"/>
    </location>
</feature>
<keyword evidence="3" id="KW-1185">Reference proteome</keyword>
<evidence type="ECO:0000313" key="2">
    <source>
        <dbReference type="EMBL" id="TCW32962.1"/>
    </source>
</evidence>
<comment type="caution">
    <text evidence="2">The sequence shown here is derived from an EMBL/GenBank/DDBJ whole genome shotgun (WGS) entry which is preliminary data.</text>
</comment>
<accession>A0ABY2CZP9</accession>
<organism evidence="2 3">
    <name type="scientific">Gulbenkiania mobilis</name>
    <dbReference type="NCBI Taxonomy" id="397457"/>
    <lineage>
        <taxon>Bacteria</taxon>
        <taxon>Pseudomonadati</taxon>
        <taxon>Pseudomonadota</taxon>
        <taxon>Betaproteobacteria</taxon>
        <taxon>Neisseriales</taxon>
        <taxon>Chromobacteriaceae</taxon>
        <taxon>Gulbenkiania</taxon>
    </lineage>
</organism>